<dbReference type="GO" id="GO:0005615">
    <property type="term" value="C:extracellular space"/>
    <property type="evidence" value="ECO:0007669"/>
    <property type="project" value="TreeGrafter"/>
</dbReference>
<dbReference type="Pfam" id="PF00184">
    <property type="entry name" value="Hormone_5"/>
    <property type="match status" value="1"/>
</dbReference>
<dbReference type="OrthoDB" id="10056056at2759"/>
<dbReference type="SMART" id="SM00003">
    <property type="entry name" value="NH"/>
    <property type="match status" value="1"/>
</dbReference>
<dbReference type="EMBL" id="WVUK01000052">
    <property type="protein sequence ID" value="KAF7494741.1"/>
    <property type="molecule type" value="Genomic_DNA"/>
</dbReference>
<reference evidence="4" key="3">
    <citation type="submission" date="2022-06" db="UniProtKB">
        <authorList>
            <consortium name="EnsemblMetazoa"/>
        </authorList>
    </citation>
    <scope>IDENTIFICATION</scope>
</reference>
<dbReference type="InterPro" id="IPR000981">
    <property type="entry name" value="Neurhyp_horm"/>
</dbReference>
<accession>A0A834RDS4</accession>
<comment type="similarity">
    <text evidence="1">Belongs to the vasopressin/oxytocin family.</text>
</comment>
<reference evidence="5" key="1">
    <citation type="journal article" date="2020" name="PLoS Negl. Trop. Dis.">
        <title>High-quality nuclear genome for Sarcoptes scabiei-A critical resource for a neglected parasite.</title>
        <authorList>
            <person name="Korhonen P.K."/>
            <person name="Gasser R.B."/>
            <person name="Ma G."/>
            <person name="Wang T."/>
            <person name="Stroehlein A.J."/>
            <person name="Young N.D."/>
            <person name="Ang C.S."/>
            <person name="Fernando D.D."/>
            <person name="Lu H.C."/>
            <person name="Taylor S."/>
            <person name="Reynolds S.L."/>
            <person name="Mofiz E."/>
            <person name="Najaraj S.H."/>
            <person name="Gowda H."/>
            <person name="Madugundu A."/>
            <person name="Renuse S."/>
            <person name="Holt D."/>
            <person name="Pandey A."/>
            <person name="Papenfuss A.T."/>
            <person name="Fischer K."/>
        </authorList>
    </citation>
    <scope>NUCLEOTIDE SEQUENCE [LARGE SCALE GENOMIC DNA]</scope>
</reference>
<dbReference type="SUPFAM" id="SSF49606">
    <property type="entry name" value="Neurophysin II"/>
    <property type="match status" value="1"/>
</dbReference>
<dbReference type="GO" id="GO:0030141">
    <property type="term" value="C:secretory granule"/>
    <property type="evidence" value="ECO:0007669"/>
    <property type="project" value="TreeGrafter"/>
</dbReference>
<dbReference type="PANTHER" id="PTHR11681:SF5">
    <property type="entry name" value="ISOTOCIN"/>
    <property type="match status" value="1"/>
</dbReference>
<evidence type="ECO:0000313" key="4">
    <source>
        <dbReference type="EnsemblMetazoa" id="KAF7494741.1"/>
    </source>
</evidence>
<name>A0A834RDS4_SARSC</name>
<dbReference type="Gene3D" id="2.60.9.10">
    <property type="entry name" value="Neurohypophysial hormone domain"/>
    <property type="match status" value="1"/>
</dbReference>
<dbReference type="Proteomes" id="UP000070412">
    <property type="component" value="Unassembled WGS sequence"/>
</dbReference>
<dbReference type="AlphaFoldDB" id="A0A834RDS4"/>
<dbReference type="EnsemblMetazoa" id="SSS_6207s_mrna">
    <property type="protein sequence ID" value="KAF7494741.1"/>
    <property type="gene ID" value="SSS_6207"/>
</dbReference>
<reference evidence="3" key="2">
    <citation type="submission" date="2020-01" db="EMBL/GenBank/DDBJ databases">
        <authorList>
            <person name="Korhonen P.K.K."/>
            <person name="Guangxu M.G."/>
            <person name="Wang T.W."/>
            <person name="Stroehlein A.J.S."/>
            <person name="Young N.D."/>
            <person name="Ang C.-S.A."/>
            <person name="Fernando D.W.F."/>
            <person name="Lu H.L."/>
            <person name="Taylor S.T."/>
            <person name="Ehtesham M.E.M."/>
            <person name="Najaraj S.H.N."/>
            <person name="Harsha G.H.G."/>
            <person name="Madugundu A.M."/>
            <person name="Renuse S.R."/>
            <person name="Holt D.H."/>
            <person name="Pandey A.P."/>
            <person name="Papenfuss A.P."/>
            <person name="Gasser R.B.G."/>
            <person name="Fischer K.F."/>
        </authorList>
    </citation>
    <scope>NUCLEOTIDE SEQUENCE</scope>
    <source>
        <strain evidence="3">SSS_KF_BRIS2020</strain>
    </source>
</reference>
<keyword evidence="5" id="KW-1185">Reference proteome</keyword>
<keyword evidence="2" id="KW-1015">Disulfide bond</keyword>
<evidence type="ECO:0000256" key="1">
    <source>
        <dbReference type="ARBA" id="ARBA00007369"/>
    </source>
</evidence>
<evidence type="ECO:0000313" key="5">
    <source>
        <dbReference type="Proteomes" id="UP000070412"/>
    </source>
</evidence>
<gene>
    <name evidence="3" type="ORF">SSS_6207</name>
</gene>
<evidence type="ECO:0000313" key="3">
    <source>
        <dbReference type="EMBL" id="KAF7494741.1"/>
    </source>
</evidence>
<dbReference type="PANTHER" id="PTHR11681">
    <property type="entry name" value="NEUROPHYSIN"/>
    <property type="match status" value="1"/>
</dbReference>
<proteinExistence type="inferred from homology"/>
<evidence type="ECO:0000256" key="2">
    <source>
        <dbReference type="ARBA" id="ARBA00023157"/>
    </source>
</evidence>
<sequence>MIVLIVENVRGCFITNCPPAGKRSMLAAIGSSTQTRRECIRCGPGLSGRCYGPSICCSPLFGCNVGGFASSRCALEAFNPMLCSNPGSACGPNGKGICAINSTCCTDSKI</sequence>
<protein>
    <submittedName>
        <fullName evidence="3">Conopressin/neurophysin</fullName>
    </submittedName>
</protein>
<dbReference type="InterPro" id="IPR036387">
    <property type="entry name" value="Neurhyp_horm_dom_sf"/>
</dbReference>
<organism evidence="3">
    <name type="scientific">Sarcoptes scabiei</name>
    <name type="common">Itch mite</name>
    <name type="synonym">Acarus scabiei</name>
    <dbReference type="NCBI Taxonomy" id="52283"/>
    <lineage>
        <taxon>Eukaryota</taxon>
        <taxon>Metazoa</taxon>
        <taxon>Ecdysozoa</taxon>
        <taxon>Arthropoda</taxon>
        <taxon>Chelicerata</taxon>
        <taxon>Arachnida</taxon>
        <taxon>Acari</taxon>
        <taxon>Acariformes</taxon>
        <taxon>Sarcoptiformes</taxon>
        <taxon>Astigmata</taxon>
        <taxon>Psoroptidia</taxon>
        <taxon>Sarcoptoidea</taxon>
        <taxon>Sarcoptidae</taxon>
        <taxon>Sarcoptinae</taxon>
        <taxon>Sarcoptes</taxon>
    </lineage>
</organism>
<dbReference type="GO" id="GO:0005185">
    <property type="term" value="F:neurohypophyseal hormone activity"/>
    <property type="evidence" value="ECO:0007669"/>
    <property type="project" value="InterPro"/>
</dbReference>